<name>A0AAD7RY44_9TELE</name>
<comment type="caution">
    <text evidence="2">The sequence shown here is derived from an EMBL/GenBank/DDBJ whole genome shotgun (WGS) entry which is preliminary data.</text>
</comment>
<proteinExistence type="predicted"/>
<dbReference type="AlphaFoldDB" id="A0AAD7RY44"/>
<dbReference type="EMBL" id="JAINUG010000147">
    <property type="protein sequence ID" value="KAJ8392315.1"/>
    <property type="molecule type" value="Genomic_DNA"/>
</dbReference>
<reference evidence="2" key="1">
    <citation type="journal article" date="2023" name="Science">
        <title>Genome structures resolve the early diversification of teleost fishes.</title>
        <authorList>
            <person name="Parey E."/>
            <person name="Louis A."/>
            <person name="Montfort J."/>
            <person name="Bouchez O."/>
            <person name="Roques C."/>
            <person name="Iampietro C."/>
            <person name="Lluch J."/>
            <person name="Castinel A."/>
            <person name="Donnadieu C."/>
            <person name="Desvignes T."/>
            <person name="Floi Bucao C."/>
            <person name="Jouanno E."/>
            <person name="Wen M."/>
            <person name="Mejri S."/>
            <person name="Dirks R."/>
            <person name="Jansen H."/>
            <person name="Henkel C."/>
            <person name="Chen W.J."/>
            <person name="Zahm M."/>
            <person name="Cabau C."/>
            <person name="Klopp C."/>
            <person name="Thompson A.W."/>
            <person name="Robinson-Rechavi M."/>
            <person name="Braasch I."/>
            <person name="Lecointre G."/>
            <person name="Bobe J."/>
            <person name="Postlethwait J.H."/>
            <person name="Berthelot C."/>
            <person name="Roest Crollius H."/>
            <person name="Guiguen Y."/>
        </authorList>
    </citation>
    <scope>NUCLEOTIDE SEQUENCE</scope>
    <source>
        <strain evidence="2">NC1722</strain>
    </source>
</reference>
<accession>A0AAD7RY44</accession>
<feature type="compositionally biased region" description="Polar residues" evidence="1">
    <location>
        <begin position="78"/>
        <end position="87"/>
    </location>
</feature>
<protein>
    <submittedName>
        <fullName evidence="2">Uncharacterized protein</fullName>
    </submittedName>
</protein>
<dbReference type="Proteomes" id="UP001221898">
    <property type="component" value="Unassembled WGS sequence"/>
</dbReference>
<keyword evidence="3" id="KW-1185">Reference proteome</keyword>
<feature type="region of interest" description="Disordered" evidence="1">
    <location>
        <begin position="70"/>
        <end position="97"/>
    </location>
</feature>
<evidence type="ECO:0000313" key="3">
    <source>
        <dbReference type="Proteomes" id="UP001221898"/>
    </source>
</evidence>
<sequence length="124" mass="13279">MGCGVHGVPAGQDTSPRVKAPLAVFEVPERRLTMLTWKSSAPLPPSRGFTHLLTMVDRTTRSMKAALRASLKDDSWTDRSSMGTAGTATAPKEDLQSSSAELVFGQALRVPGLHPRTHDPLGCL</sequence>
<evidence type="ECO:0000256" key="1">
    <source>
        <dbReference type="SAM" id="MobiDB-lite"/>
    </source>
</evidence>
<evidence type="ECO:0000313" key="2">
    <source>
        <dbReference type="EMBL" id="KAJ8392315.1"/>
    </source>
</evidence>
<organism evidence="2 3">
    <name type="scientific">Aldrovandia affinis</name>
    <dbReference type="NCBI Taxonomy" id="143900"/>
    <lineage>
        <taxon>Eukaryota</taxon>
        <taxon>Metazoa</taxon>
        <taxon>Chordata</taxon>
        <taxon>Craniata</taxon>
        <taxon>Vertebrata</taxon>
        <taxon>Euteleostomi</taxon>
        <taxon>Actinopterygii</taxon>
        <taxon>Neopterygii</taxon>
        <taxon>Teleostei</taxon>
        <taxon>Notacanthiformes</taxon>
        <taxon>Halosauridae</taxon>
        <taxon>Aldrovandia</taxon>
    </lineage>
</organism>
<gene>
    <name evidence="2" type="ORF">AAFF_G00076790</name>
</gene>